<dbReference type="InterPro" id="IPR050639">
    <property type="entry name" value="SSR_resolvase"/>
</dbReference>
<organism evidence="4 5">
    <name type="scientific">Aquibium pacificus</name>
    <dbReference type="NCBI Taxonomy" id="3153579"/>
    <lineage>
        <taxon>Bacteria</taxon>
        <taxon>Pseudomonadati</taxon>
        <taxon>Pseudomonadota</taxon>
        <taxon>Alphaproteobacteria</taxon>
        <taxon>Hyphomicrobiales</taxon>
        <taxon>Phyllobacteriaceae</taxon>
        <taxon>Aquibium</taxon>
    </lineage>
</organism>
<evidence type="ECO:0000259" key="3">
    <source>
        <dbReference type="PROSITE" id="PS51736"/>
    </source>
</evidence>
<dbReference type="SMART" id="SM00857">
    <property type="entry name" value="Resolvase"/>
    <property type="match status" value="1"/>
</dbReference>
<evidence type="ECO:0000313" key="4">
    <source>
        <dbReference type="EMBL" id="MEX0407946.1"/>
    </source>
</evidence>
<sequence length="225" mass="24486">MTKYVCYLRVSKKSQGESGLGLEAQQRDLELFLSSYTKDPEVIATFTEVQSGADDDRPELAKALALVRKTPDCELLVAKLDRLSRRVSFVAKLMEDKKVKLRVACMPHADPFALHVYSALSEQERIFISQRTRAALQSAKARGVKLGGCRDNIDARNAGLKAAADARASKLITIIGPMRDGGKTLAEIANALTTMAVPTARGGRWSPVQVSDILRRAPDCARGAS</sequence>
<dbReference type="Pfam" id="PF00239">
    <property type="entry name" value="Resolvase"/>
    <property type="match status" value="1"/>
</dbReference>
<dbReference type="EMBL" id="JBDPGJ010000004">
    <property type="protein sequence ID" value="MEX0407946.1"/>
    <property type="molecule type" value="Genomic_DNA"/>
</dbReference>
<keyword evidence="5" id="KW-1185">Reference proteome</keyword>
<evidence type="ECO:0000256" key="2">
    <source>
        <dbReference type="ARBA" id="ARBA00023172"/>
    </source>
</evidence>
<accession>A0ABV3SN81</accession>
<dbReference type="SUPFAM" id="SSF53041">
    <property type="entry name" value="Resolvase-like"/>
    <property type="match status" value="1"/>
</dbReference>
<dbReference type="InterPro" id="IPR006119">
    <property type="entry name" value="Resolv_N"/>
</dbReference>
<dbReference type="Proteomes" id="UP001556692">
    <property type="component" value="Unassembled WGS sequence"/>
</dbReference>
<keyword evidence="2" id="KW-0233">DNA recombination</keyword>
<protein>
    <submittedName>
        <fullName evidence="4">Recombinase family protein</fullName>
    </submittedName>
</protein>
<dbReference type="PANTHER" id="PTHR30461:SF2">
    <property type="entry name" value="SERINE RECOMBINASE PINE-RELATED"/>
    <property type="match status" value="1"/>
</dbReference>
<dbReference type="RefSeq" id="WP_367955801.1">
    <property type="nucleotide sequence ID" value="NZ_JBDPGJ010000004.1"/>
</dbReference>
<evidence type="ECO:0000256" key="1">
    <source>
        <dbReference type="ARBA" id="ARBA00023125"/>
    </source>
</evidence>
<proteinExistence type="predicted"/>
<keyword evidence="1" id="KW-0238">DNA-binding</keyword>
<dbReference type="PANTHER" id="PTHR30461">
    <property type="entry name" value="DNA-INVERTASE FROM LAMBDOID PROPHAGE"/>
    <property type="match status" value="1"/>
</dbReference>
<comment type="caution">
    <text evidence="4">The sequence shown here is derived from an EMBL/GenBank/DDBJ whole genome shotgun (WGS) entry which is preliminary data.</text>
</comment>
<dbReference type="InterPro" id="IPR036162">
    <property type="entry name" value="Resolvase-like_N_sf"/>
</dbReference>
<dbReference type="PROSITE" id="PS51736">
    <property type="entry name" value="RECOMBINASES_3"/>
    <property type="match status" value="1"/>
</dbReference>
<gene>
    <name evidence="4" type="ORF">ABGN05_20005</name>
</gene>
<name>A0ABV3SN81_9HYPH</name>
<reference evidence="4 5" key="1">
    <citation type="submission" date="2024-05" db="EMBL/GenBank/DDBJ databases">
        <authorList>
            <person name="Jiang F."/>
        </authorList>
    </citation>
    <scope>NUCLEOTIDE SEQUENCE [LARGE SCALE GENOMIC DNA]</scope>
    <source>
        <strain evidence="4 5">LZ166</strain>
    </source>
</reference>
<evidence type="ECO:0000313" key="5">
    <source>
        <dbReference type="Proteomes" id="UP001556692"/>
    </source>
</evidence>
<feature type="domain" description="Resolvase/invertase-type recombinase catalytic" evidence="3">
    <location>
        <begin position="3"/>
        <end position="143"/>
    </location>
</feature>
<dbReference type="CDD" id="cd03768">
    <property type="entry name" value="SR_ResInv"/>
    <property type="match status" value="1"/>
</dbReference>
<dbReference type="Gene3D" id="3.40.50.1390">
    <property type="entry name" value="Resolvase, N-terminal catalytic domain"/>
    <property type="match status" value="1"/>
</dbReference>